<dbReference type="EMBL" id="NWTC01000009">
    <property type="protein sequence ID" value="PDT47310.1"/>
    <property type="molecule type" value="Genomic_DNA"/>
</dbReference>
<evidence type="ECO:0000313" key="2">
    <source>
        <dbReference type="Proteomes" id="UP000220353"/>
    </source>
</evidence>
<dbReference type="Proteomes" id="UP000220353">
    <property type="component" value="Unassembled WGS sequence"/>
</dbReference>
<name>A0A2A6LYD7_RHIFR</name>
<dbReference type="RefSeq" id="WP_097586917.1">
    <property type="nucleotide sequence ID" value="NZ_NWTC01000009.1"/>
</dbReference>
<reference evidence="1 2" key="1">
    <citation type="submission" date="2017-09" db="EMBL/GenBank/DDBJ databases">
        <title>Comparative genomics of rhizobia isolated from Phaseolus vulgaris in China.</title>
        <authorList>
            <person name="Tong W."/>
        </authorList>
    </citation>
    <scope>NUCLEOTIDE SEQUENCE [LARGE SCALE GENOMIC DNA]</scope>
    <source>
        <strain evidence="1 2">PCH1</strain>
    </source>
</reference>
<comment type="caution">
    <text evidence="1">The sequence shown here is derived from an EMBL/GenBank/DDBJ whole genome shotgun (WGS) entry which is preliminary data.</text>
</comment>
<evidence type="ECO:0000313" key="1">
    <source>
        <dbReference type="EMBL" id="PDT47310.1"/>
    </source>
</evidence>
<proteinExistence type="predicted"/>
<dbReference type="AlphaFoldDB" id="A0A2A6LYD7"/>
<organism evidence="1 2">
    <name type="scientific">Rhizobium fredii</name>
    <name type="common">Sinorhizobium fredii</name>
    <dbReference type="NCBI Taxonomy" id="380"/>
    <lineage>
        <taxon>Bacteria</taxon>
        <taxon>Pseudomonadati</taxon>
        <taxon>Pseudomonadota</taxon>
        <taxon>Alphaproteobacteria</taxon>
        <taxon>Hyphomicrobiales</taxon>
        <taxon>Rhizobiaceae</taxon>
        <taxon>Sinorhizobium/Ensifer group</taxon>
        <taxon>Sinorhizobium</taxon>
    </lineage>
</organism>
<accession>A0A2A6LYD7</accession>
<protein>
    <submittedName>
        <fullName evidence="1">Uncharacterized protein</fullName>
    </submittedName>
</protein>
<gene>
    <name evidence="1" type="ORF">CO661_14100</name>
</gene>
<sequence length="61" mass="6798">MPARVPEKIAFLDGELSGLKSRIGGQGNAVQWEKLRNLQEIRDDYAASLERAKQRAAEDEA</sequence>